<keyword evidence="1" id="KW-0808">Transferase</keyword>
<dbReference type="InterPro" id="IPR007710">
    <property type="entry name" value="Nucleoside_deoxyribTrfase"/>
</dbReference>
<organism evidence="1 2">
    <name type="scientific">Leuconostoc mesenteroides</name>
    <dbReference type="NCBI Taxonomy" id="1245"/>
    <lineage>
        <taxon>Bacteria</taxon>
        <taxon>Bacillati</taxon>
        <taxon>Bacillota</taxon>
        <taxon>Bacilli</taxon>
        <taxon>Lactobacillales</taxon>
        <taxon>Lactobacillaceae</taxon>
        <taxon>Leuconostoc</taxon>
    </lineage>
</organism>
<comment type="caution">
    <text evidence="1">The sequence shown here is derived from an EMBL/GenBank/DDBJ whole genome shotgun (WGS) entry which is preliminary data.</text>
</comment>
<gene>
    <name evidence="1" type="ORF">GFV13_04020</name>
</gene>
<dbReference type="SUPFAM" id="SSF52309">
    <property type="entry name" value="N-(deoxy)ribosyltransferase-like"/>
    <property type="match status" value="1"/>
</dbReference>
<evidence type="ECO:0000313" key="2">
    <source>
        <dbReference type="Proteomes" id="UP000469952"/>
    </source>
</evidence>
<sequence>MNQRVFLAAPFKQLLNQNNRVNTETTQALQQVMQVLEDKGMFVDNAHKRENWGLEMMTPTQCTDTDFNSIKNCDILMAFPGSPASPGTHIEIGWASAFHKKIILLLKNDVDYAYLIRGLGVIGDVEYIYYEDMNSCLSQISNVIDNYLQHNKVLSK</sequence>
<dbReference type="EMBL" id="WIPA01000004">
    <property type="protein sequence ID" value="MQR26459.1"/>
    <property type="molecule type" value="Genomic_DNA"/>
</dbReference>
<dbReference type="Proteomes" id="UP000469952">
    <property type="component" value="Unassembled WGS sequence"/>
</dbReference>
<dbReference type="AlphaFoldDB" id="A0A843Z1Z8"/>
<protein>
    <submittedName>
        <fullName evidence="1">Nucleoside 2-deoxyribosyltransferase</fullName>
    </submittedName>
</protein>
<dbReference type="RefSeq" id="WP_059442230.1">
    <property type="nucleotide sequence ID" value="NZ_BCMO01000008.1"/>
</dbReference>
<dbReference type="Gene3D" id="3.40.50.450">
    <property type="match status" value="1"/>
</dbReference>
<dbReference type="GO" id="GO:0016740">
    <property type="term" value="F:transferase activity"/>
    <property type="evidence" value="ECO:0007669"/>
    <property type="project" value="UniProtKB-KW"/>
</dbReference>
<accession>A0A843Z1Z8</accession>
<proteinExistence type="predicted"/>
<name>A0A843Z1Z8_LEUME</name>
<dbReference type="Pfam" id="PF05014">
    <property type="entry name" value="Nuc_deoxyrib_tr"/>
    <property type="match status" value="1"/>
</dbReference>
<reference evidence="1 2" key="1">
    <citation type="submission" date="2019-10" db="EMBL/GenBank/DDBJ databases">
        <title>WGS of Leuconostoc mesenteroides.</title>
        <authorList>
            <person name="Melo Bolivar J."/>
            <person name="Marino-Ramirez L."/>
            <person name="Villamil Diaz L.M."/>
        </authorList>
    </citation>
    <scope>NUCLEOTIDE SEQUENCE [LARGE SCALE GENOMIC DNA]</scope>
    <source>
        <strain evidence="1 2">M11</strain>
    </source>
</reference>
<evidence type="ECO:0000313" key="1">
    <source>
        <dbReference type="EMBL" id="MQR26459.1"/>
    </source>
</evidence>